<keyword evidence="6 13" id="KW-0732">Signal</keyword>
<dbReference type="InterPro" id="IPR001611">
    <property type="entry name" value="Leu-rich_rpt"/>
</dbReference>
<gene>
    <name evidence="15" type="ORF">EUGRSUZ_F00516</name>
</gene>
<evidence type="ECO:0000256" key="7">
    <source>
        <dbReference type="ARBA" id="ARBA00022737"/>
    </source>
</evidence>
<feature type="signal peptide" evidence="13">
    <location>
        <begin position="1"/>
        <end position="21"/>
    </location>
</feature>
<evidence type="ECO:0000256" key="6">
    <source>
        <dbReference type="ARBA" id="ARBA00022729"/>
    </source>
</evidence>
<keyword evidence="8 12" id="KW-1133">Transmembrane helix</keyword>
<keyword evidence="11" id="KW-0325">Glycoprotein</keyword>
<comment type="subcellular location">
    <subcellularLocation>
        <location evidence="1">Cell membrane</location>
        <topology evidence="1">Single-pass type I membrane protein</topology>
    </subcellularLocation>
</comment>
<dbReference type="FunFam" id="3.80.10.10:FF:000383">
    <property type="entry name" value="Leucine-rich repeat receptor protein kinase EMS1"/>
    <property type="match status" value="1"/>
</dbReference>
<dbReference type="GO" id="GO:0007165">
    <property type="term" value="P:signal transduction"/>
    <property type="evidence" value="ECO:0007669"/>
    <property type="project" value="UniProtKB-ARBA"/>
</dbReference>
<keyword evidence="9 12" id="KW-0472">Membrane</keyword>
<evidence type="ECO:0000256" key="13">
    <source>
        <dbReference type="SAM" id="SignalP"/>
    </source>
</evidence>
<keyword evidence="4" id="KW-0433">Leucine-rich repeat</keyword>
<evidence type="ECO:0000313" key="15">
    <source>
        <dbReference type="EMBL" id="KCW66764.1"/>
    </source>
</evidence>
<feature type="transmembrane region" description="Helical" evidence="12">
    <location>
        <begin position="710"/>
        <end position="728"/>
    </location>
</feature>
<dbReference type="InterPro" id="IPR013210">
    <property type="entry name" value="LRR_N_plant-typ"/>
</dbReference>
<keyword evidence="10" id="KW-0675">Receptor</keyword>
<organism evidence="15">
    <name type="scientific">Eucalyptus grandis</name>
    <name type="common">Flooded gum</name>
    <dbReference type="NCBI Taxonomy" id="71139"/>
    <lineage>
        <taxon>Eukaryota</taxon>
        <taxon>Viridiplantae</taxon>
        <taxon>Streptophyta</taxon>
        <taxon>Embryophyta</taxon>
        <taxon>Tracheophyta</taxon>
        <taxon>Spermatophyta</taxon>
        <taxon>Magnoliopsida</taxon>
        <taxon>eudicotyledons</taxon>
        <taxon>Gunneridae</taxon>
        <taxon>Pentapetalae</taxon>
        <taxon>rosids</taxon>
        <taxon>malvids</taxon>
        <taxon>Myrtales</taxon>
        <taxon>Myrtaceae</taxon>
        <taxon>Myrtoideae</taxon>
        <taxon>Eucalypteae</taxon>
        <taxon>Eucalyptus</taxon>
    </lineage>
</organism>
<name>A0A059BL41_EUCGR</name>
<dbReference type="PANTHER" id="PTHR48061">
    <property type="entry name" value="LEUCINE-RICH REPEAT RECEPTOR PROTEIN KINASE EMS1-LIKE-RELATED"/>
    <property type="match status" value="1"/>
</dbReference>
<dbReference type="eggNOG" id="KOG0619">
    <property type="taxonomic scope" value="Eukaryota"/>
</dbReference>
<dbReference type="OMA" id="FYAYSIG"/>
<dbReference type="Gene3D" id="3.80.10.10">
    <property type="entry name" value="Ribonuclease Inhibitor"/>
    <property type="match status" value="3"/>
</dbReference>
<dbReference type="FunFam" id="3.80.10.10:FF:000041">
    <property type="entry name" value="LRR receptor-like serine/threonine-protein kinase ERECTA"/>
    <property type="match status" value="1"/>
</dbReference>
<feature type="chain" id="PRO_5001568374" description="Leucine-rich repeat-containing N-terminal plant-type domain-containing protein" evidence="13">
    <location>
        <begin position="22"/>
        <end position="739"/>
    </location>
</feature>
<dbReference type="Pfam" id="PF08263">
    <property type="entry name" value="LRRNT_2"/>
    <property type="match status" value="1"/>
</dbReference>
<evidence type="ECO:0000256" key="4">
    <source>
        <dbReference type="ARBA" id="ARBA00022614"/>
    </source>
</evidence>
<dbReference type="GO" id="GO:0005886">
    <property type="term" value="C:plasma membrane"/>
    <property type="evidence" value="ECO:0007669"/>
    <property type="project" value="UniProtKB-SubCell"/>
</dbReference>
<dbReference type="InterPro" id="IPR032675">
    <property type="entry name" value="LRR_dom_sf"/>
</dbReference>
<keyword evidence="5 12" id="KW-0812">Transmembrane</keyword>
<dbReference type="Pfam" id="PF13855">
    <property type="entry name" value="LRR_8"/>
    <property type="match status" value="3"/>
</dbReference>
<keyword evidence="7" id="KW-0677">Repeat</keyword>
<dbReference type="SMART" id="SM00369">
    <property type="entry name" value="LRR_TYP"/>
    <property type="match status" value="10"/>
</dbReference>
<dbReference type="PANTHER" id="PTHR48061:SF46">
    <property type="entry name" value="LEUCINE-RICH REPEAT-CONTAINING N-TERMINAL PLANT-TYPE DOMAIN-CONTAINING PROTEIN"/>
    <property type="match status" value="1"/>
</dbReference>
<evidence type="ECO:0000256" key="5">
    <source>
        <dbReference type="ARBA" id="ARBA00022692"/>
    </source>
</evidence>
<proteinExistence type="inferred from homology"/>
<dbReference type="FunFam" id="3.80.10.10:FF:000111">
    <property type="entry name" value="LRR receptor-like serine/threonine-protein kinase ERECTA"/>
    <property type="match status" value="1"/>
</dbReference>
<sequence length="739" mass="82680">MRWHKILCLLCFNFFLHSSLQFVLSLCPLDQHDALLHFKNSFMLDKEASYFCDWDDHVTCYPKTSSWNKSVDCCLWDGVTCDDVTGNIISLDLTCSWLMGPLHAFAKLTHLNLSSSYFVGIIPSEISRLSELVSLDLSSNNIFDTYSSSSLRLKNSIFSMLVHNLTALRKLVLDEVDMSMVSPKSFANLFTGHIPSSMWNLNQLQTLLIDENSFSGNAFTGDIPFSICQLSSLKYLYLYDNNFSGNMPSCFGNMTNLKSLDLSNNSLQGPLPRSLVRCVNLSELSLGHNEFSDIFPHWLEAPYLHNLDLQSNKFHEIFSNTSLYVLDLSNNKFGGPIPVPSLVTFYYSIASNKMTGKIPSLICNFTKLEIINLSNNTLTGSLPQCLTNFGTGLSVLNLRMNYLKGIIPQSFSLRSGLMTLDLSQNQFEGTLPRSLVNCRHLEVLDLSDNQIEDTFPRWLGTLPELKLLILRSNNLKGLLNIPMGGHLFPKLHILDLSNNNFSGPLPRNVIMSLKSMMNGQNGQDKSLYMTRNIWGQNTISRSYENSVTLTMKGQEIWLVKIFTFLTLIDLSHNSFQGNIPECIGQLHSLIGLNLSHNYLTGSIPLTLGNLTNLGWLDLSSNNLSGIIPKKLGDLASLGYLNLSKNHLTGQIPQDRQLSTFSSDSFNGNLGLCGTPLPKACPGDVQTPLRSSSSTFNQEEHESWLKQKTIWIGYASGIVIGISIAYIAFETERPKWLMRG</sequence>
<evidence type="ECO:0000256" key="2">
    <source>
        <dbReference type="ARBA" id="ARBA00009592"/>
    </source>
</evidence>
<evidence type="ECO:0000256" key="3">
    <source>
        <dbReference type="ARBA" id="ARBA00022475"/>
    </source>
</evidence>
<protein>
    <recommendedName>
        <fullName evidence="14">Leucine-rich repeat-containing N-terminal plant-type domain-containing protein</fullName>
    </recommendedName>
</protein>
<dbReference type="Pfam" id="PF00560">
    <property type="entry name" value="LRR_1"/>
    <property type="match status" value="5"/>
</dbReference>
<dbReference type="EMBL" id="KK198758">
    <property type="protein sequence ID" value="KCW66764.1"/>
    <property type="molecule type" value="Genomic_DNA"/>
</dbReference>
<dbReference type="PROSITE" id="PS51450">
    <property type="entry name" value="LRR"/>
    <property type="match status" value="1"/>
</dbReference>
<evidence type="ECO:0000256" key="9">
    <source>
        <dbReference type="ARBA" id="ARBA00023136"/>
    </source>
</evidence>
<evidence type="ECO:0000259" key="14">
    <source>
        <dbReference type="Pfam" id="PF08263"/>
    </source>
</evidence>
<evidence type="ECO:0000256" key="1">
    <source>
        <dbReference type="ARBA" id="ARBA00004251"/>
    </source>
</evidence>
<dbReference type="Gramene" id="KCW66764">
    <property type="protein sequence ID" value="KCW66764"/>
    <property type="gene ID" value="EUGRSUZ_F00516"/>
</dbReference>
<dbReference type="PRINTS" id="PR00019">
    <property type="entry name" value="LEURICHRPT"/>
</dbReference>
<evidence type="ECO:0000256" key="12">
    <source>
        <dbReference type="SAM" id="Phobius"/>
    </source>
</evidence>
<dbReference type="InterPro" id="IPR003591">
    <property type="entry name" value="Leu-rich_rpt_typical-subtyp"/>
</dbReference>
<feature type="domain" description="Leucine-rich repeat-containing N-terminal plant-type" evidence="14">
    <location>
        <begin position="30"/>
        <end position="82"/>
    </location>
</feature>
<dbReference type="InParanoid" id="A0A059BL41"/>
<evidence type="ECO:0000256" key="11">
    <source>
        <dbReference type="ARBA" id="ARBA00023180"/>
    </source>
</evidence>
<feature type="non-terminal residue" evidence="15">
    <location>
        <position position="739"/>
    </location>
</feature>
<reference evidence="15" key="1">
    <citation type="submission" date="2013-07" db="EMBL/GenBank/DDBJ databases">
        <title>The genome of Eucalyptus grandis.</title>
        <authorList>
            <person name="Schmutz J."/>
            <person name="Hayes R."/>
            <person name="Myburg A."/>
            <person name="Tuskan G."/>
            <person name="Grattapaglia D."/>
            <person name="Rokhsar D.S."/>
        </authorList>
    </citation>
    <scope>NUCLEOTIDE SEQUENCE</scope>
    <source>
        <tissue evidence="15">Leaf extractions</tissue>
    </source>
</reference>
<evidence type="ECO:0000256" key="10">
    <source>
        <dbReference type="ARBA" id="ARBA00023170"/>
    </source>
</evidence>
<evidence type="ECO:0000256" key="8">
    <source>
        <dbReference type="ARBA" id="ARBA00022989"/>
    </source>
</evidence>
<dbReference type="InterPro" id="IPR046956">
    <property type="entry name" value="RLP23-like"/>
</dbReference>
<dbReference type="AlphaFoldDB" id="A0A059BL41"/>
<comment type="similarity">
    <text evidence="2">Belongs to the RLP family.</text>
</comment>
<accession>A0A059BL41</accession>
<dbReference type="SUPFAM" id="SSF52058">
    <property type="entry name" value="L domain-like"/>
    <property type="match status" value="2"/>
</dbReference>
<keyword evidence="3" id="KW-1003">Cell membrane</keyword>